<reference evidence="2" key="1">
    <citation type="submission" date="2023-11" db="EMBL/GenBank/DDBJ databases">
        <title>Genome assemblies of two species of porcelain crab, Petrolisthes cinctipes and Petrolisthes manimaculis (Anomura: Porcellanidae).</title>
        <authorList>
            <person name="Angst P."/>
        </authorList>
    </citation>
    <scope>NUCLEOTIDE SEQUENCE</scope>
    <source>
        <strain evidence="2">PB745_02</strain>
        <tissue evidence="2">Gill</tissue>
    </source>
</reference>
<feature type="region of interest" description="Disordered" evidence="1">
    <location>
        <begin position="1"/>
        <end position="96"/>
    </location>
</feature>
<evidence type="ECO:0000313" key="3">
    <source>
        <dbReference type="Proteomes" id="UP001292094"/>
    </source>
</evidence>
<protein>
    <submittedName>
        <fullName evidence="2">Uncharacterized protein</fullName>
    </submittedName>
</protein>
<dbReference type="EMBL" id="JAWZYT010007372">
    <property type="protein sequence ID" value="KAK4286729.1"/>
    <property type="molecule type" value="Genomic_DNA"/>
</dbReference>
<evidence type="ECO:0000256" key="1">
    <source>
        <dbReference type="SAM" id="MobiDB-lite"/>
    </source>
</evidence>
<dbReference type="Proteomes" id="UP001292094">
    <property type="component" value="Unassembled WGS sequence"/>
</dbReference>
<name>A0AAE1TKL0_9EUCA</name>
<sequence length="96" mass="9852">MVGSQARKLSPCTPPTPTPTPTPTSTGARPRPSGQVDPAGSEILPIFCDQGCKDPAGTKRPPSTLHKGRSSALRRAGTLKDSPGAAWESQDTAGDS</sequence>
<comment type="caution">
    <text evidence="2">The sequence shown here is derived from an EMBL/GenBank/DDBJ whole genome shotgun (WGS) entry which is preliminary data.</text>
</comment>
<dbReference type="AlphaFoldDB" id="A0AAE1TKL0"/>
<organism evidence="2 3">
    <name type="scientific">Petrolisthes manimaculis</name>
    <dbReference type="NCBI Taxonomy" id="1843537"/>
    <lineage>
        <taxon>Eukaryota</taxon>
        <taxon>Metazoa</taxon>
        <taxon>Ecdysozoa</taxon>
        <taxon>Arthropoda</taxon>
        <taxon>Crustacea</taxon>
        <taxon>Multicrustacea</taxon>
        <taxon>Malacostraca</taxon>
        <taxon>Eumalacostraca</taxon>
        <taxon>Eucarida</taxon>
        <taxon>Decapoda</taxon>
        <taxon>Pleocyemata</taxon>
        <taxon>Anomura</taxon>
        <taxon>Galatheoidea</taxon>
        <taxon>Porcellanidae</taxon>
        <taxon>Petrolisthes</taxon>
    </lineage>
</organism>
<evidence type="ECO:0000313" key="2">
    <source>
        <dbReference type="EMBL" id="KAK4286729.1"/>
    </source>
</evidence>
<keyword evidence="3" id="KW-1185">Reference proteome</keyword>
<proteinExistence type="predicted"/>
<gene>
    <name evidence="2" type="ORF">Pmani_040180</name>
</gene>
<feature type="compositionally biased region" description="Pro residues" evidence="1">
    <location>
        <begin position="12"/>
        <end position="22"/>
    </location>
</feature>
<accession>A0AAE1TKL0</accession>